<dbReference type="SMART" id="SM00028">
    <property type="entry name" value="TPR"/>
    <property type="match status" value="3"/>
</dbReference>
<dbReference type="PROSITE" id="PS51257">
    <property type="entry name" value="PROKAR_LIPOPROTEIN"/>
    <property type="match status" value="1"/>
</dbReference>
<proteinExistence type="predicted"/>
<protein>
    <submittedName>
        <fullName evidence="1">Uncharacterized protein</fullName>
    </submittedName>
</protein>
<evidence type="ECO:0000313" key="1">
    <source>
        <dbReference type="EMBL" id="SVB36450.1"/>
    </source>
</evidence>
<dbReference type="EMBL" id="UINC01038848">
    <property type="protein sequence ID" value="SVB36450.1"/>
    <property type="molecule type" value="Genomic_DNA"/>
</dbReference>
<dbReference type="Pfam" id="PF13181">
    <property type="entry name" value="TPR_8"/>
    <property type="match status" value="1"/>
</dbReference>
<name>A0A382DDB7_9ZZZZ</name>
<dbReference type="PROSITE" id="PS50005">
    <property type="entry name" value="TPR"/>
    <property type="match status" value="1"/>
</dbReference>
<gene>
    <name evidence="1" type="ORF">METZ01_LOCUS189304</name>
</gene>
<dbReference type="SUPFAM" id="SSF48452">
    <property type="entry name" value="TPR-like"/>
    <property type="match status" value="1"/>
</dbReference>
<organism evidence="1">
    <name type="scientific">marine metagenome</name>
    <dbReference type="NCBI Taxonomy" id="408172"/>
    <lineage>
        <taxon>unclassified sequences</taxon>
        <taxon>metagenomes</taxon>
        <taxon>ecological metagenomes</taxon>
    </lineage>
</organism>
<dbReference type="Gene3D" id="1.25.40.10">
    <property type="entry name" value="Tetratricopeptide repeat domain"/>
    <property type="match status" value="1"/>
</dbReference>
<reference evidence="1" key="1">
    <citation type="submission" date="2018-05" db="EMBL/GenBank/DDBJ databases">
        <authorList>
            <person name="Lanie J.A."/>
            <person name="Ng W.-L."/>
            <person name="Kazmierczak K.M."/>
            <person name="Andrzejewski T.M."/>
            <person name="Davidsen T.M."/>
            <person name="Wayne K.J."/>
            <person name="Tettelin H."/>
            <person name="Glass J.I."/>
            <person name="Rusch D."/>
            <person name="Podicherti R."/>
            <person name="Tsui H.-C.T."/>
            <person name="Winkler M.E."/>
        </authorList>
    </citation>
    <scope>NUCLEOTIDE SEQUENCE</scope>
</reference>
<dbReference type="InterPro" id="IPR019734">
    <property type="entry name" value="TPR_rpt"/>
</dbReference>
<dbReference type="InterPro" id="IPR011990">
    <property type="entry name" value="TPR-like_helical_dom_sf"/>
</dbReference>
<accession>A0A382DDB7</accession>
<sequence>MKFFKFAIISFIVLNYLALGCATAPSQFSEYPSQSLSRFDRELFARALLHQQKGQIEPAIVLWNKFLQKNPNSFAARNNLGLLYYANDDVTQAVYHFDRGFKLRPEAVQLKMHLARVLKIRASILEENREYDEAIMDLRRVAKLSPAKEQEDVERQIEALEDRIFEQVKKSNSMEEYQGFLKKYPHSPGNSDEARLWIENRL</sequence>
<dbReference type="AlphaFoldDB" id="A0A382DDB7"/>
<dbReference type="Pfam" id="PF13432">
    <property type="entry name" value="TPR_16"/>
    <property type="match status" value="1"/>
</dbReference>